<dbReference type="EnsemblFungi" id="EJT70359">
    <property type="protein sequence ID" value="EJT70359"/>
    <property type="gene ID" value="GGTG_11387"/>
</dbReference>
<feature type="compositionally biased region" description="Polar residues" evidence="1">
    <location>
        <begin position="109"/>
        <end position="118"/>
    </location>
</feature>
<sequence>MPAPPRPGRPSLGESRPPPHTGCRARFGRCMRPERFLLSLDGERCMGDCHARHLGNLLSPFSASLASRWTSRNGPLSIASISTSVSGGGVPIYELSQSGSARVREHSSLDPQQRTGSPHVQGGGPMSRSGTPSVKPGVVASTTSQSDRCSSFSPLTRTTHNWGRWRWRSLDSLPCPALCPARGSRFSSPTSSSVGVASGGTAVTTTTDGRLTSPSASAWWMPSVTSNFPWPVRCVKAPSSPPIKMSLARLGRLQVPGGGSFSSSNAKSKDVERDIVLL</sequence>
<organism evidence="2">
    <name type="scientific">Gaeumannomyces tritici (strain R3-111a-1)</name>
    <name type="common">Wheat and barley take-all root rot fungus</name>
    <name type="synonym">Gaeumannomyces graminis var. tritici</name>
    <dbReference type="NCBI Taxonomy" id="644352"/>
    <lineage>
        <taxon>Eukaryota</taxon>
        <taxon>Fungi</taxon>
        <taxon>Dikarya</taxon>
        <taxon>Ascomycota</taxon>
        <taxon>Pezizomycotina</taxon>
        <taxon>Sordariomycetes</taxon>
        <taxon>Sordariomycetidae</taxon>
        <taxon>Magnaporthales</taxon>
        <taxon>Magnaporthaceae</taxon>
        <taxon>Gaeumannomyces</taxon>
    </lineage>
</organism>
<accession>J3PD14</accession>
<feature type="compositionally biased region" description="Polar residues" evidence="1">
    <location>
        <begin position="140"/>
        <end position="153"/>
    </location>
</feature>
<feature type="region of interest" description="Disordered" evidence="1">
    <location>
        <begin position="98"/>
        <end position="153"/>
    </location>
</feature>
<dbReference type="VEuPathDB" id="FungiDB:GGTG_11387"/>
<proteinExistence type="predicted"/>
<protein>
    <submittedName>
        <fullName evidence="2 3">Uncharacterized protein</fullName>
    </submittedName>
</protein>
<dbReference type="RefSeq" id="XP_009227537.1">
    <property type="nucleotide sequence ID" value="XM_009229273.1"/>
</dbReference>
<reference evidence="2" key="3">
    <citation type="submission" date="2010-09" db="EMBL/GenBank/DDBJ databases">
        <title>Annotation of Gaeumannomyces graminis var. tritici R3-111a-1.</title>
        <authorList>
            <consortium name="The Broad Institute Genome Sequencing Platform"/>
            <person name="Ma L.-J."/>
            <person name="Dead R."/>
            <person name="Young S.K."/>
            <person name="Zeng Q."/>
            <person name="Gargeya S."/>
            <person name="Fitzgerald M."/>
            <person name="Haas B."/>
            <person name="Abouelleil A."/>
            <person name="Alvarado L."/>
            <person name="Arachchi H.M."/>
            <person name="Berlin A."/>
            <person name="Brown A."/>
            <person name="Chapman S.B."/>
            <person name="Chen Z."/>
            <person name="Dunbar C."/>
            <person name="Freedman E."/>
            <person name="Gearin G."/>
            <person name="Gellesch M."/>
            <person name="Goldberg J."/>
            <person name="Griggs A."/>
            <person name="Gujja S."/>
            <person name="Heiman D."/>
            <person name="Howarth C."/>
            <person name="Larson L."/>
            <person name="Lui A."/>
            <person name="MacDonald P.J.P."/>
            <person name="Mehta T."/>
            <person name="Montmayeur A."/>
            <person name="Murphy C."/>
            <person name="Neiman D."/>
            <person name="Pearson M."/>
            <person name="Priest M."/>
            <person name="Roberts A."/>
            <person name="Saif S."/>
            <person name="Shea T."/>
            <person name="Shenoy N."/>
            <person name="Sisk P."/>
            <person name="Stolte C."/>
            <person name="Sykes S."/>
            <person name="Yandava C."/>
            <person name="Wortman J."/>
            <person name="Nusbaum C."/>
            <person name="Birren B."/>
        </authorList>
    </citation>
    <scope>NUCLEOTIDE SEQUENCE</scope>
    <source>
        <strain evidence="2">R3-111a-1</strain>
    </source>
</reference>
<reference evidence="4" key="1">
    <citation type="submission" date="2010-07" db="EMBL/GenBank/DDBJ databases">
        <title>The genome sequence of Gaeumannomyces graminis var. tritici strain R3-111a-1.</title>
        <authorList>
            <consortium name="The Broad Institute Genome Sequencing Platform"/>
            <person name="Ma L.-J."/>
            <person name="Dead R."/>
            <person name="Young S."/>
            <person name="Zeng Q."/>
            <person name="Koehrsen M."/>
            <person name="Alvarado L."/>
            <person name="Berlin A."/>
            <person name="Chapman S.B."/>
            <person name="Chen Z."/>
            <person name="Freedman E."/>
            <person name="Gellesch M."/>
            <person name="Goldberg J."/>
            <person name="Griggs A."/>
            <person name="Gujja S."/>
            <person name="Heilman E.R."/>
            <person name="Heiman D."/>
            <person name="Hepburn T."/>
            <person name="Howarth C."/>
            <person name="Jen D."/>
            <person name="Larson L."/>
            <person name="Mehta T."/>
            <person name="Neiman D."/>
            <person name="Pearson M."/>
            <person name="Roberts A."/>
            <person name="Saif S."/>
            <person name="Shea T."/>
            <person name="Shenoy N."/>
            <person name="Sisk P."/>
            <person name="Stolte C."/>
            <person name="Sykes S."/>
            <person name="Walk T."/>
            <person name="White J."/>
            <person name="Yandava C."/>
            <person name="Haas B."/>
            <person name="Nusbaum C."/>
            <person name="Birren B."/>
        </authorList>
    </citation>
    <scope>NUCLEOTIDE SEQUENCE [LARGE SCALE GENOMIC DNA]</scope>
    <source>
        <strain evidence="4">R3-111a-1</strain>
    </source>
</reference>
<evidence type="ECO:0000313" key="4">
    <source>
        <dbReference type="Proteomes" id="UP000006039"/>
    </source>
</evidence>
<dbReference type="GeneID" id="20351845"/>
<dbReference type="AlphaFoldDB" id="J3PD14"/>
<evidence type="ECO:0000313" key="2">
    <source>
        <dbReference type="EMBL" id="EJT70359.1"/>
    </source>
</evidence>
<evidence type="ECO:0000313" key="3">
    <source>
        <dbReference type="EnsemblFungi" id="EJT70359"/>
    </source>
</evidence>
<dbReference type="HOGENOM" id="CLU_1001309_0_0_1"/>
<evidence type="ECO:0000256" key="1">
    <source>
        <dbReference type="SAM" id="MobiDB-lite"/>
    </source>
</evidence>
<reference evidence="2" key="2">
    <citation type="submission" date="2010-07" db="EMBL/GenBank/DDBJ databases">
        <authorList>
            <consortium name="The Broad Institute Genome Sequencing Platform"/>
            <consortium name="Broad Institute Genome Sequencing Center for Infectious Disease"/>
            <person name="Ma L.-J."/>
            <person name="Dead R."/>
            <person name="Young S."/>
            <person name="Zeng Q."/>
            <person name="Koehrsen M."/>
            <person name="Alvarado L."/>
            <person name="Berlin A."/>
            <person name="Chapman S.B."/>
            <person name="Chen Z."/>
            <person name="Freedman E."/>
            <person name="Gellesch M."/>
            <person name="Goldberg J."/>
            <person name="Griggs A."/>
            <person name="Gujja S."/>
            <person name="Heilman E.R."/>
            <person name="Heiman D."/>
            <person name="Hepburn T."/>
            <person name="Howarth C."/>
            <person name="Jen D."/>
            <person name="Larson L."/>
            <person name="Mehta T."/>
            <person name="Neiman D."/>
            <person name="Pearson M."/>
            <person name="Roberts A."/>
            <person name="Saif S."/>
            <person name="Shea T."/>
            <person name="Shenoy N."/>
            <person name="Sisk P."/>
            <person name="Stolte C."/>
            <person name="Sykes S."/>
            <person name="Walk T."/>
            <person name="White J."/>
            <person name="Yandava C."/>
            <person name="Haas B."/>
            <person name="Nusbaum C."/>
            <person name="Birren B."/>
        </authorList>
    </citation>
    <scope>NUCLEOTIDE SEQUENCE</scope>
    <source>
        <strain evidence="2">R3-111a-1</strain>
    </source>
</reference>
<gene>
    <name evidence="3" type="primary">20351845</name>
    <name evidence="2" type="ORF">GGTG_11387</name>
</gene>
<dbReference type="EMBL" id="GL385401">
    <property type="protein sequence ID" value="EJT70359.1"/>
    <property type="molecule type" value="Genomic_DNA"/>
</dbReference>
<keyword evidence="4" id="KW-1185">Reference proteome</keyword>
<dbReference type="Proteomes" id="UP000006039">
    <property type="component" value="Unassembled WGS sequence"/>
</dbReference>
<feature type="region of interest" description="Disordered" evidence="1">
    <location>
        <begin position="184"/>
        <end position="208"/>
    </location>
</feature>
<feature type="region of interest" description="Disordered" evidence="1">
    <location>
        <begin position="1"/>
        <end position="23"/>
    </location>
</feature>
<reference evidence="3" key="5">
    <citation type="submission" date="2018-04" db="UniProtKB">
        <authorList>
            <consortium name="EnsemblFungi"/>
        </authorList>
    </citation>
    <scope>IDENTIFICATION</scope>
    <source>
        <strain evidence="3">R3-111a-1</strain>
    </source>
</reference>
<reference evidence="3" key="4">
    <citation type="journal article" date="2015" name="G3 (Bethesda)">
        <title>Genome sequences of three phytopathogenic species of the Magnaporthaceae family of fungi.</title>
        <authorList>
            <person name="Okagaki L.H."/>
            <person name="Nunes C.C."/>
            <person name="Sailsbery J."/>
            <person name="Clay B."/>
            <person name="Brown D."/>
            <person name="John T."/>
            <person name="Oh Y."/>
            <person name="Young N."/>
            <person name="Fitzgerald M."/>
            <person name="Haas B.J."/>
            <person name="Zeng Q."/>
            <person name="Young S."/>
            <person name="Adiconis X."/>
            <person name="Fan L."/>
            <person name="Levin J.Z."/>
            <person name="Mitchell T.K."/>
            <person name="Okubara P.A."/>
            <person name="Farman M.L."/>
            <person name="Kohn L.M."/>
            <person name="Birren B."/>
            <person name="Ma L.-J."/>
            <person name="Dean R.A."/>
        </authorList>
    </citation>
    <scope>NUCLEOTIDE SEQUENCE</scope>
    <source>
        <strain evidence="3">R3-111a-1</strain>
    </source>
</reference>
<name>J3PD14_GAET3</name>